<proteinExistence type="predicted"/>
<dbReference type="GeneID" id="28956211"/>
<dbReference type="EMBL" id="DS231719">
    <property type="protein sequence ID" value="KNB16516.1"/>
    <property type="molecule type" value="Genomic_DNA"/>
</dbReference>
<dbReference type="GO" id="GO:0000981">
    <property type="term" value="F:DNA-binding transcription factor activity, RNA polymerase II-specific"/>
    <property type="evidence" value="ECO:0007669"/>
    <property type="project" value="InterPro"/>
</dbReference>
<keyword evidence="1" id="KW-0539">Nucleus</keyword>
<dbReference type="InterPro" id="IPR053175">
    <property type="entry name" value="DHMBA_Reg_Transcription_Factor"/>
</dbReference>
<name>A0A0J9W0I0_FUSO4</name>
<dbReference type="Pfam" id="PF00172">
    <property type="entry name" value="Zn_clus"/>
    <property type="match status" value="1"/>
</dbReference>
<evidence type="ECO:0000259" key="2">
    <source>
        <dbReference type="PROSITE" id="PS50048"/>
    </source>
</evidence>
<accession>A0A0J9W0I0</accession>
<dbReference type="OrthoDB" id="4491390at2759"/>
<dbReference type="PANTHER" id="PTHR38791:SF5">
    <property type="entry name" value="TRANSCRIPTION FACTOR DBAG-RELATED"/>
    <property type="match status" value="1"/>
</dbReference>
<dbReference type="Proteomes" id="UP000009097">
    <property type="component" value="Unassembled WGS sequence"/>
</dbReference>
<evidence type="ECO:0000313" key="4">
    <source>
        <dbReference type="EMBL" id="KNB17642.1"/>
    </source>
</evidence>
<dbReference type="KEGG" id="fox:FOXG_14359"/>
<dbReference type="GO" id="GO:0008270">
    <property type="term" value="F:zinc ion binding"/>
    <property type="evidence" value="ECO:0007669"/>
    <property type="project" value="InterPro"/>
</dbReference>
<evidence type="ECO:0000313" key="3">
    <source>
        <dbReference type="EMBL" id="KNB16516.1"/>
    </source>
</evidence>
<reference evidence="3" key="2">
    <citation type="journal article" date="2010" name="Nature">
        <title>Comparative genomics reveals mobile pathogenicity chromosomes in Fusarium.</title>
        <authorList>
            <person name="Ma L.J."/>
            <person name="van der Does H.C."/>
            <person name="Borkovich K.A."/>
            <person name="Coleman J.J."/>
            <person name="Daboussi M.J."/>
            <person name="Di Pietro A."/>
            <person name="Dufresne M."/>
            <person name="Freitag M."/>
            <person name="Grabherr M."/>
            <person name="Henrissat B."/>
            <person name="Houterman P.M."/>
            <person name="Kang S."/>
            <person name="Shim W.B."/>
            <person name="Woloshuk C."/>
            <person name="Xie X."/>
            <person name="Xu J.R."/>
            <person name="Antoniw J."/>
            <person name="Baker S.E."/>
            <person name="Bluhm B.H."/>
            <person name="Breakspear A."/>
            <person name="Brown D.W."/>
            <person name="Butchko R.A."/>
            <person name="Chapman S."/>
            <person name="Coulson R."/>
            <person name="Coutinho P.M."/>
            <person name="Danchin E.G."/>
            <person name="Diener A."/>
            <person name="Gale L.R."/>
            <person name="Gardiner D.M."/>
            <person name="Goff S."/>
            <person name="Hammond-Kosack K.E."/>
            <person name="Hilburn K."/>
            <person name="Hua-Van A."/>
            <person name="Jonkers W."/>
            <person name="Kazan K."/>
            <person name="Kodira C.D."/>
            <person name="Koehrsen M."/>
            <person name="Kumar L."/>
            <person name="Lee Y.H."/>
            <person name="Li L."/>
            <person name="Manners J.M."/>
            <person name="Miranda-Saavedra D."/>
            <person name="Mukherjee M."/>
            <person name="Park G."/>
            <person name="Park J."/>
            <person name="Park S.Y."/>
            <person name="Proctor R.H."/>
            <person name="Regev A."/>
            <person name="Ruiz-Roldan M.C."/>
            <person name="Sain D."/>
            <person name="Sakthikumar S."/>
            <person name="Sykes S."/>
            <person name="Schwartz D.C."/>
            <person name="Turgeon B.G."/>
            <person name="Wapinski I."/>
            <person name="Yoder O."/>
            <person name="Young S."/>
            <person name="Zeng Q."/>
            <person name="Zhou S."/>
            <person name="Galagan J."/>
            <person name="Cuomo C.A."/>
            <person name="Kistler H.C."/>
            <person name="Rep M."/>
        </authorList>
    </citation>
    <scope>NUCLEOTIDE SEQUENCE [LARGE SCALE GENOMIC DNA]</scope>
    <source>
        <strain evidence="3">4287</strain>
    </source>
</reference>
<protein>
    <recommendedName>
        <fullName evidence="2">Zn(2)-C6 fungal-type domain-containing protein</fullName>
    </recommendedName>
</protein>
<dbReference type="SUPFAM" id="SSF57701">
    <property type="entry name" value="Zn2/Cys6 DNA-binding domain"/>
    <property type="match status" value="1"/>
</dbReference>
<dbReference type="VEuPathDB" id="FungiDB:FOXG_15123"/>
<dbReference type="KEGG" id="fox:FOXG_15123"/>
<organism evidence="3 5">
    <name type="scientific">Fusarium oxysporum f. sp. lycopersici (strain 4287 / CBS 123668 / FGSC 9935 / NRRL 34936)</name>
    <name type="common">Fusarium vascular wilt of tomato</name>
    <dbReference type="NCBI Taxonomy" id="426428"/>
    <lineage>
        <taxon>Eukaryota</taxon>
        <taxon>Fungi</taxon>
        <taxon>Dikarya</taxon>
        <taxon>Ascomycota</taxon>
        <taxon>Pezizomycotina</taxon>
        <taxon>Sordariomycetes</taxon>
        <taxon>Hypocreomycetidae</taxon>
        <taxon>Hypocreales</taxon>
        <taxon>Nectriaceae</taxon>
        <taxon>Fusarium</taxon>
        <taxon>Fusarium oxysporum species complex</taxon>
    </lineage>
</organism>
<dbReference type="AlphaFoldDB" id="A0A0J9W0I0"/>
<dbReference type="Gene3D" id="4.10.240.10">
    <property type="entry name" value="Zn(2)-C6 fungal-type DNA-binding domain"/>
    <property type="match status" value="1"/>
</dbReference>
<dbReference type="PROSITE" id="PS50048">
    <property type="entry name" value="ZN2_CY6_FUNGAL_2"/>
    <property type="match status" value="1"/>
</dbReference>
<dbReference type="RefSeq" id="XP_018254561.1">
    <property type="nucleotide sequence ID" value="XM_018394425.1"/>
</dbReference>
<feature type="domain" description="Zn(2)-C6 fungal-type" evidence="2">
    <location>
        <begin position="2"/>
        <end position="30"/>
    </location>
</feature>
<dbReference type="VEuPathDB" id="FungiDB:FOXG_14359"/>
<sequence>MGCFSCKDSRVKCDLEKPSCGRCKRLTHVCPGYPDTWSLIHRQQNEQVSRKVQLRVNRQQRLRQNNTDTPPLTASAIHASPVSVSRDIDQNVQIYAVHRMYYDLCFDASVGVFVALPFIAVNTSVSPFMHALQAAALAHSSANLNQYGLLPKLEYCAAVSALKRDIAEPAQLQNDAILMSIFLLGLFEVIVQQRSERKVETDGLKCHPHATGALALIRYRTRQKLDSSIDISVFQFYRHVRLLDIFLLGTDPSSLKTDFVSPWTNWAQFRTIEPLIQDCVELTGKVRILTSTLCSNLSSANMATLIDEIIQTIANLGHAASLVAQCPRSATHPGYFNGLLSPDNETSVAIAKSLYLTMRLHMTEMLLSLLEDVGAPVENVLKATVVDELCEIIRKVIDGNLKCAQGGPGMAARLLLMSWPMLAVLQSRLPSLETRSWVQSLLDRRR</sequence>
<dbReference type="PROSITE" id="PS00463">
    <property type="entry name" value="ZN2_CY6_FUNGAL_1"/>
    <property type="match status" value="1"/>
</dbReference>
<dbReference type="RefSeq" id="XP_018255687.1">
    <property type="nucleotide sequence ID" value="XM_018395192.1"/>
</dbReference>
<dbReference type="EMBL" id="DS231722">
    <property type="protein sequence ID" value="KNB17642.1"/>
    <property type="molecule type" value="Genomic_DNA"/>
</dbReference>
<dbReference type="PANTHER" id="PTHR38791">
    <property type="entry name" value="ZN(II)2CYS6 TRANSCRIPTION FACTOR (EUROFUNG)-RELATED-RELATED"/>
    <property type="match status" value="1"/>
</dbReference>
<dbReference type="InterPro" id="IPR001138">
    <property type="entry name" value="Zn2Cys6_DnaBD"/>
</dbReference>
<reference evidence="3" key="1">
    <citation type="submission" date="2007-04" db="EMBL/GenBank/DDBJ databases">
        <authorList>
            <consortium name="The Broad Institute Genome Sequencing Platform"/>
            <person name="Birren B."/>
            <person name="Lander E."/>
            <person name="Galagan J."/>
            <person name="Nusbaum C."/>
            <person name="Devon K."/>
            <person name="Ma L.-J."/>
            <person name="Jaffe D."/>
            <person name="Butler J."/>
            <person name="Alvarez P."/>
            <person name="Gnerre S."/>
            <person name="Grabherr M."/>
            <person name="Kleber M."/>
            <person name="Mauceli E."/>
            <person name="Brockman W."/>
            <person name="MacCallum I.A."/>
            <person name="Young S."/>
            <person name="LaButti K."/>
            <person name="DeCaprio D."/>
            <person name="Crawford M."/>
            <person name="Koehrsen M."/>
            <person name="Engels R."/>
            <person name="Montgomery P."/>
            <person name="Pearson M."/>
            <person name="Howarth C."/>
            <person name="Larson L."/>
            <person name="White J."/>
            <person name="O'Leary S."/>
            <person name="Kodira C."/>
            <person name="Zeng Q."/>
            <person name="Yandava C."/>
            <person name="Alvarado L."/>
            <person name="Kistler C."/>
            <person name="Shim W.-B."/>
            <person name="Kang S."/>
            <person name="Woloshuk C."/>
        </authorList>
    </citation>
    <scope>NUCLEOTIDE SEQUENCE</scope>
    <source>
        <strain evidence="3">4287</strain>
    </source>
</reference>
<dbReference type="CDD" id="cd00067">
    <property type="entry name" value="GAL4"/>
    <property type="match status" value="1"/>
</dbReference>
<gene>
    <name evidence="3" type="ORF">FOXG_14359</name>
    <name evidence="4" type="ORF">FOXG_15123</name>
</gene>
<evidence type="ECO:0000256" key="1">
    <source>
        <dbReference type="ARBA" id="ARBA00023242"/>
    </source>
</evidence>
<dbReference type="GeneID" id="28955524"/>
<evidence type="ECO:0000313" key="5">
    <source>
        <dbReference type="Proteomes" id="UP000009097"/>
    </source>
</evidence>
<dbReference type="InterPro" id="IPR036864">
    <property type="entry name" value="Zn2-C6_fun-type_DNA-bd_sf"/>
</dbReference>